<evidence type="ECO:0000313" key="2">
    <source>
        <dbReference type="EMBL" id="RFM32164.1"/>
    </source>
</evidence>
<gene>
    <name evidence="2" type="ORF">DXN04_25610</name>
</gene>
<evidence type="ECO:0000313" key="3">
    <source>
        <dbReference type="Proteomes" id="UP000261174"/>
    </source>
</evidence>
<dbReference type="AlphaFoldDB" id="A0A3E1NWD9"/>
<sequence length="180" mass="18781">MKKLLFTFLVAICGLVTMNAKAQSNYYYVESLGYQVGTVTWLSTNIGITTSQTTTPGGAAQSWTNTSPGGTYTYPIGVFSYGAYWVTPTILTPFSININSGYTATVKNTGTTSQKVAISVKIATTTGQNIETTSAAVTVAAGATSTISIPANSFTYTSTPPGAANGAIPTLVQLQLYLVN</sequence>
<name>A0A3E1NWD9_9BACT</name>
<organism evidence="2 3">
    <name type="scientific">Chitinophaga silvisoli</name>
    <dbReference type="NCBI Taxonomy" id="2291814"/>
    <lineage>
        <taxon>Bacteria</taxon>
        <taxon>Pseudomonadati</taxon>
        <taxon>Bacteroidota</taxon>
        <taxon>Chitinophagia</taxon>
        <taxon>Chitinophagales</taxon>
        <taxon>Chitinophagaceae</taxon>
        <taxon>Chitinophaga</taxon>
    </lineage>
</organism>
<dbReference type="OrthoDB" id="661506at2"/>
<feature type="signal peptide" evidence="1">
    <location>
        <begin position="1"/>
        <end position="22"/>
    </location>
</feature>
<evidence type="ECO:0000256" key="1">
    <source>
        <dbReference type="SAM" id="SignalP"/>
    </source>
</evidence>
<keyword evidence="1" id="KW-0732">Signal</keyword>
<dbReference type="Proteomes" id="UP000261174">
    <property type="component" value="Unassembled WGS sequence"/>
</dbReference>
<keyword evidence="3" id="KW-1185">Reference proteome</keyword>
<comment type="caution">
    <text evidence="2">The sequence shown here is derived from an EMBL/GenBank/DDBJ whole genome shotgun (WGS) entry which is preliminary data.</text>
</comment>
<protein>
    <submittedName>
        <fullName evidence="2">Uncharacterized protein</fullName>
    </submittedName>
</protein>
<feature type="chain" id="PRO_5017636556" evidence="1">
    <location>
        <begin position="23"/>
        <end position="180"/>
    </location>
</feature>
<proteinExistence type="predicted"/>
<reference evidence="2 3" key="1">
    <citation type="submission" date="2018-08" db="EMBL/GenBank/DDBJ databases">
        <title>Chitinophaga sp. K20C18050901, a novel bacterium isolated from forest soil.</title>
        <authorList>
            <person name="Wang C."/>
        </authorList>
    </citation>
    <scope>NUCLEOTIDE SEQUENCE [LARGE SCALE GENOMIC DNA]</scope>
    <source>
        <strain evidence="2 3">K20C18050901</strain>
    </source>
</reference>
<dbReference type="RefSeq" id="WP_116856250.1">
    <property type="nucleotide sequence ID" value="NZ_QTJV01000010.1"/>
</dbReference>
<accession>A0A3E1NWD9</accession>
<dbReference type="EMBL" id="QTJV01000010">
    <property type="protein sequence ID" value="RFM32164.1"/>
    <property type="molecule type" value="Genomic_DNA"/>
</dbReference>